<dbReference type="InterPro" id="IPR000717">
    <property type="entry name" value="PCI_dom"/>
</dbReference>
<dbReference type="Proteomes" id="UP000007799">
    <property type="component" value="Unassembled WGS sequence"/>
</dbReference>
<reference evidence="5" key="1">
    <citation type="submission" date="2009-08" db="EMBL/GenBank/DDBJ databases">
        <title>Annotation of Salpingoeca rosetta.</title>
        <authorList>
            <consortium name="The Broad Institute Genome Sequencing Platform"/>
            <person name="Russ C."/>
            <person name="Cuomo C."/>
            <person name="Burger G."/>
            <person name="Gray M.W."/>
            <person name="Holland P.W.H."/>
            <person name="King N."/>
            <person name="Lang F.B.F."/>
            <person name="Roger A.J."/>
            <person name="Ruiz-Trillo I."/>
            <person name="Young S.K."/>
            <person name="Zeng Q."/>
            <person name="Gargeya S."/>
            <person name="Alvarado L."/>
            <person name="Berlin A."/>
            <person name="Chapman S.B."/>
            <person name="Chen Z."/>
            <person name="Freedman E."/>
            <person name="Gellesch M."/>
            <person name="Goldberg J."/>
            <person name="Griggs A."/>
            <person name="Gujja S."/>
            <person name="Heilman E."/>
            <person name="Heiman D."/>
            <person name="Howarth C."/>
            <person name="Mehta T."/>
            <person name="Neiman D."/>
            <person name="Pearson M."/>
            <person name="Roberts A."/>
            <person name="Saif S."/>
            <person name="Shea T."/>
            <person name="Shenoy N."/>
            <person name="Sisk P."/>
            <person name="Stolte C."/>
            <person name="Sykes S."/>
            <person name="White J."/>
            <person name="Yandava C."/>
            <person name="Haas B."/>
            <person name="Nusbaum C."/>
            <person name="Birren B."/>
        </authorList>
    </citation>
    <scope>NUCLEOTIDE SEQUENCE [LARGE SCALE GENOMIC DNA]</scope>
    <source>
        <strain evidence="5">ATCC 50818</strain>
    </source>
</reference>
<comment type="similarity">
    <text evidence="1">Belongs to the CSN7/EIF3M family. CSN7 subfamily.</text>
</comment>
<dbReference type="eggNOG" id="KOG3250">
    <property type="taxonomic scope" value="Eukaryota"/>
</dbReference>
<dbReference type="EMBL" id="GL832995">
    <property type="protein sequence ID" value="EGD81160.1"/>
    <property type="molecule type" value="Genomic_DNA"/>
</dbReference>
<evidence type="ECO:0000256" key="2">
    <source>
        <dbReference type="ARBA" id="ARBA00022790"/>
    </source>
</evidence>
<sequence length="238" mass="26163">MDPNSGLDAVLLLAKSARGAGCREIIKKATSAPDVHAFGELLDLPQVTELEGGPHAAHLELLKLFAFGTYPDYKARAAELPELNDKQARKLKLLTIVSLATQLKRVPYQVMQEQLDTADTRQLEDLIIDAIYRGLIGGKMDQANQRSSRHTCTSALQLIADWTFGRDIVPGDIDKMIGLMSTWHSNCESTLAELEAEMRRATAAKQAAQQAQADHDAKVSAVRAAVEAEMEREVKDRD</sequence>
<feature type="coiled-coil region" evidence="3">
    <location>
        <begin position="184"/>
        <end position="214"/>
    </location>
</feature>
<dbReference type="RefSeq" id="XP_004987845.1">
    <property type="nucleotide sequence ID" value="XM_004987788.1"/>
</dbReference>
<dbReference type="GeneID" id="16068367"/>
<dbReference type="PANTHER" id="PTHR15350:SF5">
    <property type="entry name" value="COP9 SIGNALOSOME COMPLEX SUBUNIT 7"/>
    <property type="match status" value="1"/>
</dbReference>
<evidence type="ECO:0000259" key="4">
    <source>
        <dbReference type="PROSITE" id="PS50250"/>
    </source>
</evidence>
<organism evidence="6">
    <name type="scientific">Salpingoeca rosetta (strain ATCC 50818 / BSB-021)</name>
    <dbReference type="NCBI Taxonomy" id="946362"/>
    <lineage>
        <taxon>Eukaryota</taxon>
        <taxon>Choanoflagellata</taxon>
        <taxon>Craspedida</taxon>
        <taxon>Salpingoecidae</taxon>
        <taxon>Salpingoeca</taxon>
    </lineage>
</organism>
<dbReference type="STRING" id="946362.F2USQ1"/>
<dbReference type="AlphaFoldDB" id="F2USQ1"/>
<keyword evidence="3" id="KW-0175">Coiled coil</keyword>
<name>F2USQ1_SALR5</name>
<dbReference type="KEGG" id="sre:PTSG_11200"/>
<protein>
    <recommendedName>
        <fullName evidence="4">PCI domain-containing protein</fullName>
    </recommendedName>
</protein>
<dbReference type="InParanoid" id="F2USQ1"/>
<evidence type="ECO:0000256" key="1">
    <source>
        <dbReference type="ARBA" id="ARBA00008482"/>
    </source>
</evidence>
<evidence type="ECO:0000256" key="3">
    <source>
        <dbReference type="SAM" id="Coils"/>
    </source>
</evidence>
<dbReference type="GO" id="GO:0008180">
    <property type="term" value="C:COP9 signalosome"/>
    <property type="evidence" value="ECO:0007669"/>
    <property type="project" value="UniProtKB-KW"/>
</dbReference>
<feature type="domain" description="PCI" evidence="4">
    <location>
        <begin position="1"/>
        <end position="154"/>
    </location>
</feature>
<dbReference type="FunCoup" id="F2USQ1">
    <property type="interactions" value="2283"/>
</dbReference>
<keyword evidence="6" id="KW-1185">Reference proteome</keyword>
<keyword evidence="2" id="KW-0736">Signalosome</keyword>
<dbReference type="Pfam" id="PF01399">
    <property type="entry name" value="PCI"/>
    <property type="match status" value="1"/>
</dbReference>
<evidence type="ECO:0000313" key="6">
    <source>
        <dbReference type="Proteomes" id="UP000007799"/>
    </source>
</evidence>
<dbReference type="SMART" id="SM00088">
    <property type="entry name" value="PINT"/>
    <property type="match status" value="1"/>
</dbReference>
<dbReference type="PANTHER" id="PTHR15350">
    <property type="entry name" value="COP9 SIGNALOSOME COMPLEX SUBUNIT 7/DENDRITIC CELL PROTEIN GA17"/>
    <property type="match status" value="1"/>
</dbReference>
<dbReference type="OMA" id="GTYKQFR"/>
<dbReference type="InterPro" id="IPR045237">
    <property type="entry name" value="COPS7/eIF3m"/>
</dbReference>
<dbReference type="Pfam" id="PF22061">
    <property type="entry name" value="CSN7_HB_subdom"/>
    <property type="match status" value="1"/>
</dbReference>
<dbReference type="PROSITE" id="PS50250">
    <property type="entry name" value="PCI"/>
    <property type="match status" value="1"/>
</dbReference>
<evidence type="ECO:0000313" key="5">
    <source>
        <dbReference type="EMBL" id="EGD81160.1"/>
    </source>
</evidence>
<gene>
    <name evidence="5" type="ORF">PTSG_11200</name>
</gene>
<accession>F2USQ1</accession>
<proteinExistence type="inferred from homology"/>
<dbReference type="OrthoDB" id="10265275at2759"/>